<feature type="transmembrane region" description="Helical" evidence="1">
    <location>
        <begin position="9"/>
        <end position="30"/>
    </location>
</feature>
<reference evidence="2 5" key="3">
    <citation type="submission" date="2024-01" db="EMBL/GenBank/DDBJ databases">
        <title>The diversity of rhizobia nodulating Mimosa spp. in eleven states of Brazil covering several biomes is determined by host plant, location, and edaphic factors.</title>
        <authorList>
            <person name="Rouws L."/>
            <person name="Barauna A."/>
            <person name="Beukes C."/>
            <person name="De Faria S.M."/>
            <person name="Gross E."/>
            <person name="Dos Reis Junior F.B."/>
            <person name="Simon M."/>
            <person name="Maluk M."/>
            <person name="Odee D.W."/>
            <person name="Kenicer G."/>
            <person name="Young J.P.W."/>
            <person name="Reis V.M."/>
            <person name="Zilli J."/>
            <person name="James E.K."/>
        </authorList>
    </citation>
    <scope>NUCLEOTIDE SEQUENCE [LARGE SCALE GENOMIC DNA]</scope>
    <source>
        <strain evidence="2 5">JPY530</strain>
    </source>
</reference>
<evidence type="ECO:0000313" key="2">
    <source>
        <dbReference type="EMBL" id="MEM5345340.1"/>
    </source>
</evidence>
<reference evidence="3" key="2">
    <citation type="submission" date="2019-08" db="EMBL/GenBank/DDBJ databases">
        <authorList>
            <person name="Im W.-T."/>
        </authorList>
    </citation>
    <scope>NUCLEOTIDE SEQUENCE</scope>
    <source>
        <strain evidence="3">NF 2-5-3</strain>
    </source>
</reference>
<dbReference type="AlphaFoldDB" id="A0A5C6V4M0"/>
<accession>A0A5C6V4M0</accession>
<evidence type="ECO:0000256" key="1">
    <source>
        <dbReference type="SAM" id="Phobius"/>
    </source>
</evidence>
<organism evidence="3 4">
    <name type="scientific">Paraburkholderia azotifigens</name>
    <dbReference type="NCBI Taxonomy" id="2057004"/>
    <lineage>
        <taxon>Bacteria</taxon>
        <taxon>Pseudomonadati</taxon>
        <taxon>Pseudomonadota</taxon>
        <taxon>Betaproteobacteria</taxon>
        <taxon>Burkholderiales</taxon>
        <taxon>Burkholderiaceae</taxon>
        <taxon>Paraburkholderia</taxon>
    </lineage>
</organism>
<feature type="transmembrane region" description="Helical" evidence="1">
    <location>
        <begin position="36"/>
        <end position="55"/>
    </location>
</feature>
<dbReference type="Proteomes" id="UP001481677">
    <property type="component" value="Unassembled WGS sequence"/>
</dbReference>
<sequence>MFQLKLRAILLKVSVFVAVGAPLAAFSGVFPTDRTLMRYAVGACVFAIASCVLLLKSIHDDDA</sequence>
<proteinExistence type="predicted"/>
<keyword evidence="5" id="KW-1185">Reference proteome</keyword>
<reference evidence="3 4" key="1">
    <citation type="journal article" date="2018" name="Int. J. Syst. Evol. Microbiol.">
        <title>Paraburkholderia azotifigens sp. nov., a nitrogen-fixing bacterium isolated from paddy soil.</title>
        <authorList>
            <person name="Choi G.M."/>
            <person name="Im W.T."/>
        </authorList>
    </citation>
    <scope>NUCLEOTIDE SEQUENCE [LARGE SCALE GENOMIC DNA]</scope>
    <source>
        <strain evidence="3 4">NF 2-5-3</strain>
    </source>
</reference>
<protein>
    <submittedName>
        <fullName evidence="3">DUF2964 family protein</fullName>
    </submittedName>
</protein>
<evidence type="ECO:0000313" key="3">
    <source>
        <dbReference type="EMBL" id="TXC80233.1"/>
    </source>
</evidence>
<name>A0A5C6V4M0_9BURK</name>
<comment type="caution">
    <text evidence="3">The sequence shown here is derived from an EMBL/GenBank/DDBJ whole genome shotgun (WGS) entry which is preliminary data.</text>
</comment>
<dbReference type="Proteomes" id="UP000321776">
    <property type="component" value="Unassembled WGS sequence"/>
</dbReference>
<gene>
    <name evidence="3" type="ORF">FRZ40_38730</name>
    <name evidence="2" type="ORF">V4C56_37665</name>
</gene>
<evidence type="ECO:0000313" key="5">
    <source>
        <dbReference type="Proteomes" id="UP001481677"/>
    </source>
</evidence>
<keyword evidence="1" id="KW-0472">Membrane</keyword>
<dbReference type="RefSeq" id="WP_147237755.1">
    <property type="nucleotide sequence ID" value="NZ_JAZHFZ010000046.1"/>
</dbReference>
<keyword evidence="1" id="KW-0812">Transmembrane</keyword>
<evidence type="ECO:0000313" key="4">
    <source>
        <dbReference type="Proteomes" id="UP000321776"/>
    </source>
</evidence>
<keyword evidence="1" id="KW-1133">Transmembrane helix</keyword>
<dbReference type="EMBL" id="JAZHGA010000045">
    <property type="protein sequence ID" value="MEM5345340.1"/>
    <property type="molecule type" value="Genomic_DNA"/>
</dbReference>
<dbReference type="EMBL" id="VOQS01000005">
    <property type="protein sequence ID" value="TXC80233.1"/>
    <property type="molecule type" value="Genomic_DNA"/>
</dbReference>